<dbReference type="InterPro" id="IPR038765">
    <property type="entry name" value="Papain-like_cys_pep_sf"/>
</dbReference>
<dbReference type="Gene3D" id="3.10.620.30">
    <property type="match status" value="1"/>
</dbReference>
<organism evidence="3 4">
    <name type="scientific">Metamycoplasma alkalescens 14918</name>
    <dbReference type="NCBI Taxonomy" id="1188234"/>
    <lineage>
        <taxon>Bacteria</taxon>
        <taxon>Bacillati</taxon>
        <taxon>Mycoplasmatota</taxon>
        <taxon>Mycoplasmoidales</taxon>
        <taxon>Metamycoplasmataceae</taxon>
        <taxon>Metamycoplasma</taxon>
    </lineage>
</organism>
<dbReference type="eggNOG" id="COG5279">
    <property type="taxonomic scope" value="Bacteria"/>
</dbReference>
<dbReference type="EMBL" id="AMWK01000011">
    <property type="protein sequence ID" value="ENY53756.1"/>
    <property type="molecule type" value="Genomic_DNA"/>
</dbReference>
<dbReference type="InterPro" id="IPR002931">
    <property type="entry name" value="Transglutaminase-like"/>
</dbReference>
<dbReference type="SMART" id="SM00460">
    <property type="entry name" value="TGc"/>
    <property type="match status" value="1"/>
</dbReference>
<feature type="region of interest" description="Disordered" evidence="1">
    <location>
        <begin position="60"/>
        <end position="92"/>
    </location>
</feature>
<feature type="domain" description="Transglutaminase-like" evidence="2">
    <location>
        <begin position="327"/>
        <end position="387"/>
    </location>
</feature>
<name>N9UAQ5_9BACT</name>
<dbReference type="Pfam" id="PF01841">
    <property type="entry name" value="Transglut_core"/>
    <property type="match status" value="1"/>
</dbReference>
<accession>N9UAQ5</accession>
<keyword evidence="4" id="KW-1185">Reference proteome</keyword>
<dbReference type="PROSITE" id="PS51257">
    <property type="entry name" value="PROKAR_LIPOPROTEIN"/>
    <property type="match status" value="1"/>
</dbReference>
<sequence length="744" mass="86128">MKNLIKLKRLLKILSITSVSTLSIITTSCKFSNTINRQQISNKDLEKKVDEIFSNSNNHIDNKDINKHDSSNTTINKPSYSTTSNQSSQTSYTIPNESYTIPTYNPSIELQEIDNKYLKETVQDFKPIITDQNKIKSMILNNSVSSNFYSHSQFGLQQDEITLDSIQNKTFQFKLIDKNTNKEVDNSKVKWYQRTFYPQDQVFEANHSNNLKELTFELKDNGVVNWIEKINSDGSKPEITQARIFAEYEGYLYSSVVKVISREMSTLLNNEDLAKKEAKRIVDYHKWKSLPTLERLKAAYEWIIANVKYDHDMNFANLSKNQNAHSALIELHTVCAGYSKGLKLLLEELNIPVKFSEGYSARVSLSDKHAWNQVQIDGDWYYLDSTSDTTIKKNDKDRLFFLNTADDFLKADKKDPETKQKRLRNLLFKNYVGNKDDVIALIDKNFDENNGKMNKLVLWTKRDISSPNYSHIHDALKERNLDNFVSRTNYIRQSKGYNIGIEYFFNYNSSYIKQIQVTTTKDNEASNAIKIEFNEEVKDLKPGNFNITNALIREVKHDDKTYTLYLDHFKSIGDVEVKLESIKRKDYKFILSGNNTFKFKTEIKEPKAEVKVLGDGKIEVKTDDKDLEYNFNNNDWQDLPENKIIDRITAGNLYIRFKNNSGLITSEIKTINIKKHNIYANQLKVIGRTIIGVDQTMEYKLKDSNNWISIDKNKLTVSTPGTYEIRVKSTNDGISSDSEIVVIH</sequence>
<comment type="caution">
    <text evidence="3">The sequence shown here is derived from an EMBL/GenBank/DDBJ whole genome shotgun (WGS) entry which is preliminary data.</text>
</comment>
<dbReference type="RefSeq" id="WP_002881858.1">
    <property type="nucleotide sequence ID" value="NZ_AMWK01000011.1"/>
</dbReference>
<evidence type="ECO:0000259" key="2">
    <source>
        <dbReference type="SMART" id="SM00460"/>
    </source>
</evidence>
<gene>
    <name evidence="3" type="ORF">MALK_5140</name>
</gene>
<dbReference type="OrthoDB" id="393809at2"/>
<protein>
    <recommendedName>
        <fullName evidence="2">Transglutaminase-like domain-containing protein</fullName>
    </recommendedName>
</protein>
<evidence type="ECO:0000313" key="4">
    <source>
        <dbReference type="Proteomes" id="UP000013137"/>
    </source>
</evidence>
<reference evidence="3 4" key="1">
    <citation type="journal article" date="2013" name="Genome Announc.">
        <title>Draft Genome Sequences of Mycoplasma alkalescens, Mycoplasma arginini, and Mycoplasma bovigenitalium, Three Species with Equivocal Pathogenic Status for Cattle.</title>
        <authorList>
            <person name="Manso-Silvan L."/>
            <person name="Tardy F."/>
            <person name="Baranowski E."/>
            <person name="Barre A."/>
            <person name="Blanchard A."/>
            <person name="Breton M."/>
            <person name="Couture C."/>
            <person name="Citti C."/>
            <person name="Dordet-Frisoni E."/>
            <person name="Dupuy V."/>
            <person name="Gaurivaud P."/>
            <person name="Jacob D."/>
            <person name="Lemaitre C."/>
            <person name="Nikolski M."/>
            <person name="Nouvel L.X."/>
            <person name="Poumarat F."/>
            <person name="Thebault P."/>
            <person name="Theil S."/>
            <person name="Thiaucourt F."/>
            <person name="Sirand-Pugnet P."/>
        </authorList>
    </citation>
    <scope>NUCLEOTIDE SEQUENCE [LARGE SCALE GENOMIC DNA]</scope>
    <source>
        <strain evidence="3 4">14918</strain>
    </source>
</reference>
<dbReference type="PATRIC" id="fig|1188234.3.peg.492"/>
<evidence type="ECO:0000256" key="1">
    <source>
        <dbReference type="SAM" id="MobiDB-lite"/>
    </source>
</evidence>
<evidence type="ECO:0000313" key="3">
    <source>
        <dbReference type="EMBL" id="ENY53756.1"/>
    </source>
</evidence>
<dbReference type="NCBIfam" id="NF045980">
    <property type="entry name" value="MAG6410_fam_LP"/>
    <property type="match status" value="1"/>
</dbReference>
<dbReference type="AlphaFoldDB" id="N9UAQ5"/>
<dbReference type="Proteomes" id="UP000013137">
    <property type="component" value="Unassembled WGS sequence"/>
</dbReference>
<feature type="compositionally biased region" description="Low complexity" evidence="1">
    <location>
        <begin position="79"/>
        <end position="92"/>
    </location>
</feature>
<dbReference type="SUPFAM" id="SSF54001">
    <property type="entry name" value="Cysteine proteinases"/>
    <property type="match status" value="1"/>
</dbReference>
<feature type="compositionally biased region" description="Basic and acidic residues" evidence="1">
    <location>
        <begin position="60"/>
        <end position="70"/>
    </location>
</feature>
<proteinExistence type="predicted"/>